<evidence type="ECO:0000256" key="2">
    <source>
        <dbReference type="ARBA" id="ARBA00006948"/>
    </source>
</evidence>
<keyword evidence="7 8" id="KW-0472">Membrane</keyword>
<dbReference type="InterPro" id="IPR013210">
    <property type="entry name" value="LRR_N_plant-typ"/>
</dbReference>
<evidence type="ECO:0000256" key="1">
    <source>
        <dbReference type="ARBA" id="ARBA00004141"/>
    </source>
</evidence>
<protein>
    <recommendedName>
        <fullName evidence="9">Leucine-rich repeat-containing N-terminal plant-type domain-containing protein</fullName>
    </recommendedName>
</protein>
<dbReference type="PANTHER" id="PTHR47830:SF2">
    <property type="entry name" value="PROTEIN, PUTATIVE-RELATED"/>
    <property type="match status" value="1"/>
</dbReference>
<evidence type="ECO:0000313" key="11">
    <source>
        <dbReference type="Proteomes" id="UP001420932"/>
    </source>
</evidence>
<dbReference type="GO" id="GO:0016020">
    <property type="term" value="C:membrane"/>
    <property type="evidence" value="ECO:0007669"/>
    <property type="project" value="UniProtKB-SubCell"/>
</dbReference>
<proteinExistence type="inferred from homology"/>
<comment type="subcellular location">
    <subcellularLocation>
        <location evidence="1">Membrane</location>
        <topology evidence="1">Multi-pass membrane protein</topology>
    </subcellularLocation>
</comment>
<evidence type="ECO:0000256" key="4">
    <source>
        <dbReference type="ARBA" id="ARBA00022692"/>
    </source>
</evidence>
<feature type="domain" description="Leucine-rich repeat-containing N-terminal plant-type" evidence="9">
    <location>
        <begin position="91"/>
        <end position="132"/>
    </location>
</feature>
<reference evidence="10 11" key="1">
    <citation type="submission" date="2024-01" db="EMBL/GenBank/DDBJ databases">
        <title>Genome assemblies of Stephania.</title>
        <authorList>
            <person name="Yang L."/>
        </authorList>
    </citation>
    <scope>NUCLEOTIDE SEQUENCE [LARGE SCALE GENOMIC DNA]</scope>
    <source>
        <strain evidence="10">YNDBR</strain>
        <tissue evidence="10">Leaf</tissue>
    </source>
</reference>
<feature type="transmembrane region" description="Helical" evidence="8">
    <location>
        <begin position="397"/>
        <end position="416"/>
    </location>
</feature>
<evidence type="ECO:0000256" key="5">
    <source>
        <dbReference type="ARBA" id="ARBA00022737"/>
    </source>
</evidence>
<evidence type="ECO:0000259" key="9">
    <source>
        <dbReference type="Pfam" id="PF08263"/>
    </source>
</evidence>
<keyword evidence="4 8" id="KW-0812">Transmembrane</keyword>
<gene>
    <name evidence="10" type="ORF">Syun_030194</name>
</gene>
<evidence type="ECO:0000256" key="3">
    <source>
        <dbReference type="ARBA" id="ARBA00022614"/>
    </source>
</evidence>
<comment type="similarity">
    <text evidence="2">Belongs to the TMEM45 family.</text>
</comment>
<dbReference type="Proteomes" id="UP001420932">
    <property type="component" value="Unassembled WGS sequence"/>
</dbReference>
<comment type="caution">
    <text evidence="10">The sequence shown here is derived from an EMBL/GenBank/DDBJ whole genome shotgun (WGS) entry which is preliminary data.</text>
</comment>
<sequence length="472" mass="51827">MRSSDKLPMSGGTGCAKDEKSNWFNMEGDIVLGDMDKEKSRVNMRAWKFQITSWVASGAGNPRSLRCPTPVGQGIPAFCSSRGTGQGGGGEAEALLRWKNSLNYSHSLTSWISVNGGANSTSPCNWVGIQCNEAQRVIGVNLSNSRLNGTLEKFNFSVFTELGISVPCCAPPRWGKESPLFALRGTGHGARRDARMLKVDEDNWTAPVGLYGYIAPENGVSGLELLCIPLPLPNRNPSPPLLLLHLPQQPISLQIKTMVSLQPQMPIHRSFRASRRPPHRLIFSVFHLLLHLPQSPTLQIHFPPTILPAFRLLGSLDHHPSSRILRFLLIDDAFLFLFAGTIFLIEYWMMGKGLIVESLVPSSRVYELLAQLALVCSVSCLFLSIKPTAFVAEMGLSLGLVFMGTWVLQAGLLLYSDAFSIKGCRKISVPMHNHGTSNAPPSICGEGSRPLMAEIESEERLLTRSIPELEMD</sequence>
<dbReference type="Pfam" id="PF08263">
    <property type="entry name" value="LRRNT_2"/>
    <property type="match status" value="1"/>
</dbReference>
<dbReference type="InterPro" id="IPR006904">
    <property type="entry name" value="DUF716"/>
</dbReference>
<organism evidence="10 11">
    <name type="scientific">Stephania yunnanensis</name>
    <dbReference type="NCBI Taxonomy" id="152371"/>
    <lineage>
        <taxon>Eukaryota</taxon>
        <taxon>Viridiplantae</taxon>
        <taxon>Streptophyta</taxon>
        <taxon>Embryophyta</taxon>
        <taxon>Tracheophyta</taxon>
        <taxon>Spermatophyta</taxon>
        <taxon>Magnoliopsida</taxon>
        <taxon>Ranunculales</taxon>
        <taxon>Menispermaceae</taxon>
        <taxon>Menispermoideae</taxon>
        <taxon>Cissampelideae</taxon>
        <taxon>Stephania</taxon>
    </lineage>
</organism>
<dbReference type="PANTHER" id="PTHR47830">
    <property type="entry name" value="OS11G0534100 PROTEIN"/>
    <property type="match status" value="1"/>
</dbReference>
<evidence type="ECO:0000256" key="7">
    <source>
        <dbReference type="ARBA" id="ARBA00023136"/>
    </source>
</evidence>
<dbReference type="Gene3D" id="3.80.10.10">
    <property type="entry name" value="Ribonuclease Inhibitor"/>
    <property type="match status" value="1"/>
</dbReference>
<accession>A0AAP0E9D7</accession>
<evidence type="ECO:0000313" key="10">
    <source>
        <dbReference type="EMBL" id="KAK9087800.1"/>
    </source>
</evidence>
<evidence type="ECO:0000256" key="6">
    <source>
        <dbReference type="ARBA" id="ARBA00022989"/>
    </source>
</evidence>
<feature type="transmembrane region" description="Helical" evidence="8">
    <location>
        <begin position="365"/>
        <end position="385"/>
    </location>
</feature>
<dbReference type="InterPro" id="IPR032675">
    <property type="entry name" value="LRR_dom_sf"/>
</dbReference>
<dbReference type="AlphaFoldDB" id="A0AAP0E9D7"/>
<keyword evidence="5" id="KW-0677">Repeat</keyword>
<dbReference type="Pfam" id="PF04819">
    <property type="entry name" value="DUF716"/>
    <property type="match status" value="1"/>
</dbReference>
<evidence type="ECO:0000256" key="8">
    <source>
        <dbReference type="SAM" id="Phobius"/>
    </source>
</evidence>
<keyword evidence="3" id="KW-0433">Leucine-rich repeat</keyword>
<dbReference type="EMBL" id="JBBNAF010000013">
    <property type="protein sequence ID" value="KAK9087800.1"/>
    <property type="molecule type" value="Genomic_DNA"/>
</dbReference>
<keyword evidence="11" id="KW-1185">Reference proteome</keyword>
<name>A0AAP0E9D7_9MAGN</name>
<keyword evidence="6 8" id="KW-1133">Transmembrane helix</keyword>
<feature type="transmembrane region" description="Helical" evidence="8">
    <location>
        <begin position="324"/>
        <end position="345"/>
    </location>
</feature>